<evidence type="ECO:0008006" key="2">
    <source>
        <dbReference type="Google" id="ProtNLM"/>
    </source>
</evidence>
<dbReference type="Proteomes" id="UP001065613">
    <property type="component" value="Chromosome"/>
</dbReference>
<name>A0A977L2I8_9CYAN</name>
<gene>
    <name evidence="1" type="ORF">KA717_09175</name>
</gene>
<evidence type="ECO:0000313" key="1">
    <source>
        <dbReference type="EMBL" id="UXE62850.1"/>
    </source>
</evidence>
<reference evidence="1" key="1">
    <citation type="submission" date="2021-04" db="EMBL/GenBank/DDBJ databases">
        <title>Genome sequence of Woronichinia naegeliana from Washington state freshwater lake bloom.</title>
        <authorList>
            <person name="Dreher T.W."/>
        </authorList>
    </citation>
    <scope>NUCLEOTIDE SEQUENCE</scope>
    <source>
        <strain evidence="1">WA131</strain>
    </source>
</reference>
<proteinExistence type="predicted"/>
<dbReference type="KEGG" id="wna:KA717_09175"/>
<organism evidence="1">
    <name type="scientific">Woronichinia naegeliana WA131</name>
    <dbReference type="NCBI Taxonomy" id="2824559"/>
    <lineage>
        <taxon>Bacteria</taxon>
        <taxon>Bacillati</taxon>
        <taxon>Cyanobacteriota</taxon>
        <taxon>Cyanophyceae</taxon>
        <taxon>Synechococcales</taxon>
        <taxon>Coelosphaeriaceae</taxon>
        <taxon>Woronichinia</taxon>
    </lineage>
</organism>
<sequence>MFPKPSLPNFSLFLSIMGRITQFYQGTFTINVLQELVNQENGKITVYQLLGDTYLEVGLPQLAKNTYQKGLALAINTKNIPAEMIMNKGLKQSENLLGSNP</sequence>
<dbReference type="AlphaFoldDB" id="A0A977L2I8"/>
<dbReference type="EMBL" id="CP073041">
    <property type="protein sequence ID" value="UXE62850.1"/>
    <property type="molecule type" value="Genomic_DNA"/>
</dbReference>
<protein>
    <recommendedName>
        <fullName evidence="2">Tetratricopeptide repeat protein</fullName>
    </recommendedName>
</protein>
<accession>A0A977L2I8</accession>